<keyword evidence="2" id="KW-1185">Reference proteome</keyword>
<evidence type="ECO:0000313" key="1">
    <source>
        <dbReference type="EMBL" id="MBW6408843.1"/>
    </source>
</evidence>
<sequence length="218" mass="25332">MNKDMEFINGEKDYWGKIYTDIAYAISEISPFLSENKLKSRKYYIKSSVLQDYIKLLDSAELDVKKVSFLSLFKTAPSINKAKNYKIKNQKAFKDLEKCAKCTCLNCAFDCKFKSCSSCRENSYIHSCDKERVNVRKHDNFIVDLTNNDTGCSAKYRVLATIEDCILDKQYILLENIINIDDKLVLYYYPGIKETSYGEITDAEEFDFIVETYQSSDY</sequence>
<dbReference type="EMBL" id="JAHXPT010000001">
    <property type="protein sequence ID" value="MBW6408843.1"/>
    <property type="molecule type" value="Genomic_DNA"/>
</dbReference>
<accession>A0ABS7AJL3</accession>
<comment type="caution">
    <text evidence="1">The sequence shown here is derived from an EMBL/GenBank/DDBJ whole genome shotgun (WGS) entry which is preliminary data.</text>
</comment>
<protein>
    <submittedName>
        <fullName evidence="1">DUF1292 domain-containing protein</fullName>
    </submittedName>
</protein>
<proteinExistence type="predicted"/>
<gene>
    <name evidence="1" type="ORF">KYD98_01900</name>
</gene>
<organism evidence="1 2">
    <name type="scientific">Clostridium weizhouense</name>
    <dbReference type="NCBI Taxonomy" id="2859781"/>
    <lineage>
        <taxon>Bacteria</taxon>
        <taxon>Bacillati</taxon>
        <taxon>Bacillota</taxon>
        <taxon>Clostridia</taxon>
        <taxon>Eubacteriales</taxon>
        <taxon>Clostridiaceae</taxon>
        <taxon>Clostridium</taxon>
    </lineage>
</organism>
<dbReference type="Proteomes" id="UP001519921">
    <property type="component" value="Unassembled WGS sequence"/>
</dbReference>
<dbReference type="RefSeq" id="WP_219777895.1">
    <property type="nucleotide sequence ID" value="NZ_JAHXPT010000001.1"/>
</dbReference>
<reference evidence="1 2" key="1">
    <citation type="submission" date="2021-07" db="EMBL/GenBank/DDBJ databases">
        <title>Clostridium weizhouense sp. nov., an anaerobic bacterium isolated from activated sludge of Petroleum wastewater.</title>
        <authorList>
            <person name="Li Q."/>
        </authorList>
    </citation>
    <scope>NUCLEOTIDE SEQUENCE [LARGE SCALE GENOMIC DNA]</scope>
    <source>
        <strain evidence="1 2">YB-6</strain>
    </source>
</reference>
<evidence type="ECO:0000313" key="2">
    <source>
        <dbReference type="Proteomes" id="UP001519921"/>
    </source>
</evidence>
<name>A0ABS7AJL3_9CLOT</name>